<feature type="region of interest" description="Disordered" evidence="1">
    <location>
        <begin position="108"/>
        <end position="130"/>
    </location>
</feature>
<dbReference type="EMBL" id="KI966417">
    <property type="protein sequence ID" value="EWC46560.1"/>
    <property type="molecule type" value="Genomic_DNA"/>
</dbReference>
<feature type="region of interest" description="Disordered" evidence="1">
    <location>
        <begin position="272"/>
        <end position="302"/>
    </location>
</feature>
<dbReference type="OrthoDB" id="5357725at2759"/>
<proteinExistence type="predicted"/>
<gene>
    <name evidence="2" type="ORF">DRE_04283</name>
</gene>
<evidence type="ECO:0000313" key="2">
    <source>
        <dbReference type="EMBL" id="EWC46560.1"/>
    </source>
</evidence>
<feature type="compositionally biased region" description="Pro residues" evidence="1">
    <location>
        <begin position="275"/>
        <end position="294"/>
    </location>
</feature>
<dbReference type="HOGENOM" id="CLU_760814_0_0_1"/>
<dbReference type="Proteomes" id="UP000024837">
    <property type="component" value="Unassembled WGS sequence"/>
</dbReference>
<reference evidence="2 3" key="1">
    <citation type="submission" date="2013-05" db="EMBL/GenBank/DDBJ databases">
        <title>Drechslerella stenobrocha genome reveals carnivorous origination and mechanical trapping mechanism of predatory fungi.</title>
        <authorList>
            <person name="Liu X."/>
            <person name="Zhang W."/>
            <person name="Liu K."/>
        </authorList>
    </citation>
    <scope>NUCLEOTIDE SEQUENCE [LARGE SCALE GENOMIC DNA]</scope>
    <source>
        <strain evidence="2 3">248</strain>
    </source>
</reference>
<keyword evidence="3" id="KW-1185">Reference proteome</keyword>
<name>W7IBW4_9PEZI</name>
<evidence type="ECO:0000256" key="1">
    <source>
        <dbReference type="SAM" id="MobiDB-lite"/>
    </source>
</evidence>
<dbReference type="AlphaFoldDB" id="W7IBW4"/>
<evidence type="ECO:0000313" key="3">
    <source>
        <dbReference type="Proteomes" id="UP000024837"/>
    </source>
</evidence>
<sequence>MEDSLATPYQARTVTFLVSGTPVSVSEELILKYPYSKLADIASYSLPGETATIECPADDFRDLVRYLETEKIDDSDETRLARLLGTFELLQIPIPDYLRFRRMSQSSGTAPLTSAGTSSSRPGPAESYPPAYDSVAPAFAPSSSLGFGKIQTEPLTIQQKIALAVEERLTNLLMEHILPLVEGQATSGIYNGAFVLIPSNSASLQRPSETTYDYGPPREQLEDELISLSSSNISRFNYVKLVRLQGVGNTVQFLSQVQVIEELKKQLKARLQLRDPPPPPPPAAPAPVSPPPPQKKSKWGWMRSQSSDIVPNVGVVAPIPPPVPREPINIRTEEASMRRMDHMGLYVTASGTVLVVEVSLL</sequence>
<organism evidence="2 3">
    <name type="scientific">Drechslerella stenobrocha 248</name>
    <dbReference type="NCBI Taxonomy" id="1043628"/>
    <lineage>
        <taxon>Eukaryota</taxon>
        <taxon>Fungi</taxon>
        <taxon>Dikarya</taxon>
        <taxon>Ascomycota</taxon>
        <taxon>Pezizomycotina</taxon>
        <taxon>Orbiliomycetes</taxon>
        <taxon>Orbiliales</taxon>
        <taxon>Orbiliaceae</taxon>
        <taxon>Drechslerella</taxon>
    </lineage>
</organism>
<protein>
    <submittedName>
        <fullName evidence="2">Uncharacterized protein</fullName>
    </submittedName>
</protein>
<feature type="compositionally biased region" description="Polar residues" evidence="1">
    <location>
        <begin position="108"/>
        <end position="121"/>
    </location>
</feature>
<accession>W7IBW4</accession>